<reference evidence="2" key="1">
    <citation type="submission" date="2013-04" db="EMBL/GenBank/DDBJ databases">
        <authorList>
            <person name="Qu J."/>
            <person name="Murali S.C."/>
            <person name="Bandaranaike D."/>
            <person name="Bellair M."/>
            <person name="Blankenburg K."/>
            <person name="Chao H."/>
            <person name="Dinh H."/>
            <person name="Doddapaneni H."/>
            <person name="Downs B."/>
            <person name="Dugan-Rocha S."/>
            <person name="Elkadiri S."/>
            <person name="Gnanaolivu R.D."/>
            <person name="Hernandez B."/>
            <person name="Javaid M."/>
            <person name="Jayaseelan J.C."/>
            <person name="Lee S."/>
            <person name="Li M."/>
            <person name="Ming W."/>
            <person name="Munidasa M."/>
            <person name="Muniz J."/>
            <person name="Nguyen L."/>
            <person name="Ongeri F."/>
            <person name="Osuji N."/>
            <person name="Pu L.-L."/>
            <person name="Puazo M."/>
            <person name="Qu C."/>
            <person name="Quiroz J."/>
            <person name="Raj R."/>
            <person name="Weissenberger G."/>
            <person name="Xin Y."/>
            <person name="Zou X."/>
            <person name="Han Y."/>
            <person name="Richards S."/>
            <person name="Worley K."/>
            <person name="Muzny D."/>
            <person name="Gibbs R."/>
        </authorList>
    </citation>
    <scope>NUCLEOTIDE SEQUENCE</scope>
    <source>
        <strain evidence="2">Sampled in the wild</strain>
    </source>
</reference>
<keyword evidence="1" id="KW-0472">Membrane</keyword>
<feature type="transmembrane region" description="Helical" evidence="1">
    <location>
        <begin position="200"/>
        <end position="222"/>
    </location>
</feature>
<organism evidence="2 3">
    <name type="scientific">Ladona fulva</name>
    <name type="common">Scarce chaser dragonfly</name>
    <name type="synonym">Libellula fulva</name>
    <dbReference type="NCBI Taxonomy" id="123851"/>
    <lineage>
        <taxon>Eukaryota</taxon>
        <taxon>Metazoa</taxon>
        <taxon>Ecdysozoa</taxon>
        <taxon>Arthropoda</taxon>
        <taxon>Hexapoda</taxon>
        <taxon>Insecta</taxon>
        <taxon>Pterygota</taxon>
        <taxon>Palaeoptera</taxon>
        <taxon>Odonata</taxon>
        <taxon>Epiprocta</taxon>
        <taxon>Anisoptera</taxon>
        <taxon>Libelluloidea</taxon>
        <taxon>Libellulidae</taxon>
        <taxon>Ladona</taxon>
    </lineage>
</organism>
<keyword evidence="1" id="KW-1133">Transmembrane helix</keyword>
<dbReference type="EMBL" id="KZ308173">
    <property type="protein sequence ID" value="KAG8223796.1"/>
    <property type="molecule type" value="Genomic_DNA"/>
</dbReference>
<comment type="caution">
    <text evidence="2">The sequence shown here is derived from an EMBL/GenBank/DDBJ whole genome shotgun (WGS) entry which is preliminary data.</text>
</comment>
<evidence type="ECO:0000313" key="3">
    <source>
        <dbReference type="Proteomes" id="UP000792457"/>
    </source>
</evidence>
<dbReference type="Proteomes" id="UP000792457">
    <property type="component" value="Unassembled WGS sequence"/>
</dbReference>
<evidence type="ECO:0000256" key="1">
    <source>
        <dbReference type="SAM" id="Phobius"/>
    </source>
</evidence>
<name>A0A8K0JWU4_LADFU</name>
<sequence>MGTIESVVVASSVVPSLMTVLAVDRMVLISSIRPSNWEWEGVEVDSILSSSDSDSEESVVIPLAATKSVSFSVVVAASVVCADDSFSGPAWVSPISGTSASSVDVSMASCSVSLCRLGADMVVVVVIVPGTDWSSSSSSGCSTSFPTIKVVTLLLVFNSGVEVSTTCTLDDVAEVSDPSSLNVGVEVSIPSVLVGTLSPVSLLSVGILGGGLVVGGLICTGYHQGRRISQTSVVFVGGFCVPVGCRFEVSGSSPGCRGVGASGGGICGFGGGKGNNGGGRNGGWG</sequence>
<gene>
    <name evidence="2" type="ORF">J437_LFUL001517</name>
</gene>
<keyword evidence="3" id="KW-1185">Reference proteome</keyword>
<evidence type="ECO:0000313" key="2">
    <source>
        <dbReference type="EMBL" id="KAG8223796.1"/>
    </source>
</evidence>
<accession>A0A8K0JWU4</accession>
<keyword evidence="1" id="KW-0812">Transmembrane</keyword>
<reference evidence="2" key="2">
    <citation type="submission" date="2017-10" db="EMBL/GenBank/DDBJ databases">
        <title>Ladona fulva Genome sequencing and assembly.</title>
        <authorList>
            <person name="Murali S."/>
            <person name="Richards S."/>
            <person name="Bandaranaike D."/>
            <person name="Bellair M."/>
            <person name="Blankenburg K."/>
            <person name="Chao H."/>
            <person name="Dinh H."/>
            <person name="Doddapaneni H."/>
            <person name="Dugan-Rocha S."/>
            <person name="Elkadiri S."/>
            <person name="Gnanaolivu R."/>
            <person name="Hernandez B."/>
            <person name="Skinner E."/>
            <person name="Javaid M."/>
            <person name="Lee S."/>
            <person name="Li M."/>
            <person name="Ming W."/>
            <person name="Munidasa M."/>
            <person name="Muniz J."/>
            <person name="Nguyen L."/>
            <person name="Hughes D."/>
            <person name="Osuji N."/>
            <person name="Pu L.-L."/>
            <person name="Puazo M."/>
            <person name="Qu C."/>
            <person name="Quiroz J."/>
            <person name="Raj R."/>
            <person name="Weissenberger G."/>
            <person name="Xin Y."/>
            <person name="Zou X."/>
            <person name="Han Y."/>
            <person name="Worley K."/>
            <person name="Muzny D."/>
            <person name="Gibbs R."/>
        </authorList>
    </citation>
    <scope>NUCLEOTIDE SEQUENCE</scope>
    <source>
        <strain evidence="2">Sampled in the wild</strain>
    </source>
</reference>
<dbReference type="AlphaFoldDB" id="A0A8K0JWU4"/>
<proteinExistence type="predicted"/>
<protein>
    <submittedName>
        <fullName evidence="2">Uncharacterized protein</fullName>
    </submittedName>
</protein>